<dbReference type="AlphaFoldDB" id="A0A2H0NCN9"/>
<sequence>MLDYRFSTIADVRSLIDSNKPLMFDTETQGFYGRIRLAQFYQEDWPTIIFVEYPSPYELVSLLSKQHIIMHNAHYDITTIQDNLGKQKWIPEKFDCTFLLARLHFFLKEKFNFTEVVYYVTGERPYEDNEQGKSDWSVPVLSESQKQYAAADVYYLQKVYDIVKVKQEDFSYKLDILTTRNCLDFQNNGMPVNRQKIRERFIKNNSRINEIGLPINCNSYKQVRAYIDTQNSDDLGLAKLALQGNTKAANVRETRKLVKNNSFLAKFINTMAEYSSIEPCPEDDNFGLLYGKFKCSARSGRTTSDDQNLQQLPRSLKSLFGVPENGDTILIYSDFSQMQLRCVCAKTGDKKMEELFRAGEDLHNYVAEMIFGKNFMPEQRQICKTANFGLLFGAGLGVFLNILIKSADLFLDEKDGKQFIKDWLTLWIAIDNWQQLGIKDWRSKKPWQTPLGRRYTAKLMTDQLAMQIQGFEAEVAKLAMHYMLPKLKEISKDIQLRNFVHDNYIFTAPNNDAVYMPASKIIADAMQDAWQQMCQSVTITDLPMPVNIRVGWNWGDIESGTFIYEYNQ</sequence>
<evidence type="ECO:0000259" key="3">
    <source>
        <dbReference type="SMART" id="SM00474"/>
    </source>
</evidence>
<dbReference type="Gene3D" id="3.30.420.10">
    <property type="entry name" value="Ribonuclease H-like superfamily/Ribonuclease H"/>
    <property type="match status" value="1"/>
</dbReference>
<dbReference type="Pfam" id="PF00476">
    <property type="entry name" value="DNA_pol_A"/>
    <property type="match status" value="1"/>
</dbReference>
<dbReference type="SUPFAM" id="SSF53098">
    <property type="entry name" value="Ribonuclease H-like"/>
    <property type="match status" value="1"/>
</dbReference>
<dbReference type="Pfam" id="PF01612">
    <property type="entry name" value="DNA_pol_A_exo1"/>
    <property type="match status" value="1"/>
</dbReference>
<dbReference type="GO" id="GO:0003887">
    <property type="term" value="F:DNA-directed DNA polymerase activity"/>
    <property type="evidence" value="ECO:0007669"/>
    <property type="project" value="InterPro"/>
</dbReference>
<gene>
    <name evidence="5" type="ORF">COV55_02815</name>
</gene>
<evidence type="ECO:0000313" key="6">
    <source>
        <dbReference type="Proteomes" id="UP000230564"/>
    </source>
</evidence>
<comment type="caution">
    <text evidence="5">The sequence shown here is derived from an EMBL/GenBank/DDBJ whole genome shotgun (WGS) entry which is preliminary data.</text>
</comment>
<dbReference type="SUPFAM" id="SSF56672">
    <property type="entry name" value="DNA/RNA polymerases"/>
    <property type="match status" value="1"/>
</dbReference>
<feature type="domain" description="DNA-directed DNA polymerase family A palm" evidence="4">
    <location>
        <begin position="313"/>
        <end position="512"/>
    </location>
</feature>
<dbReference type="InterPro" id="IPR001098">
    <property type="entry name" value="DNA-dir_DNA_pol_A_palm_dom"/>
</dbReference>
<accession>A0A2H0NCN9</accession>
<dbReference type="SMART" id="SM00474">
    <property type="entry name" value="35EXOc"/>
    <property type="match status" value="1"/>
</dbReference>
<dbReference type="GO" id="GO:0006302">
    <property type="term" value="P:double-strand break repair"/>
    <property type="evidence" value="ECO:0007669"/>
    <property type="project" value="TreeGrafter"/>
</dbReference>
<dbReference type="InterPro" id="IPR043502">
    <property type="entry name" value="DNA/RNA_pol_sf"/>
</dbReference>
<protein>
    <recommendedName>
        <fullName evidence="2">DNA polymerase I</fullName>
    </recommendedName>
</protein>
<dbReference type="EMBL" id="PCWQ01000011">
    <property type="protein sequence ID" value="PIR06662.1"/>
    <property type="molecule type" value="Genomic_DNA"/>
</dbReference>
<feature type="domain" description="3'-5' exonuclease" evidence="3">
    <location>
        <begin position="6"/>
        <end position="168"/>
    </location>
</feature>
<dbReference type="Gene3D" id="3.30.70.370">
    <property type="match status" value="1"/>
</dbReference>
<dbReference type="SMART" id="SM00482">
    <property type="entry name" value="POLAc"/>
    <property type="match status" value="1"/>
</dbReference>
<evidence type="ECO:0000313" key="5">
    <source>
        <dbReference type="EMBL" id="PIR06662.1"/>
    </source>
</evidence>
<comment type="similarity">
    <text evidence="1">Belongs to the DNA polymerase type-A family.</text>
</comment>
<proteinExistence type="inferred from homology"/>
<evidence type="ECO:0000256" key="1">
    <source>
        <dbReference type="ARBA" id="ARBA00007705"/>
    </source>
</evidence>
<reference evidence="5 6" key="1">
    <citation type="submission" date="2017-09" db="EMBL/GenBank/DDBJ databases">
        <title>Depth-based differentiation of microbial function through sediment-hosted aquifers and enrichment of novel symbionts in the deep terrestrial subsurface.</title>
        <authorList>
            <person name="Probst A.J."/>
            <person name="Ladd B."/>
            <person name="Jarett J.K."/>
            <person name="Geller-Mcgrath D.E."/>
            <person name="Sieber C.M."/>
            <person name="Emerson J.B."/>
            <person name="Anantharaman K."/>
            <person name="Thomas B.C."/>
            <person name="Malmstrom R."/>
            <person name="Stieglmeier M."/>
            <person name="Klingl A."/>
            <person name="Woyke T."/>
            <person name="Ryan C.M."/>
            <person name="Banfield J.F."/>
        </authorList>
    </citation>
    <scope>NUCLEOTIDE SEQUENCE [LARGE SCALE GENOMIC DNA]</scope>
    <source>
        <strain evidence="5">CG11_big_fil_rev_8_21_14_0_20_36_20</strain>
    </source>
</reference>
<organism evidence="5 6">
    <name type="scientific">Candidatus Komeilibacteria bacterium CG11_big_fil_rev_8_21_14_0_20_36_20</name>
    <dbReference type="NCBI Taxonomy" id="1974477"/>
    <lineage>
        <taxon>Bacteria</taxon>
        <taxon>Candidatus Komeiliibacteriota</taxon>
    </lineage>
</organism>
<dbReference type="Proteomes" id="UP000230564">
    <property type="component" value="Unassembled WGS sequence"/>
</dbReference>
<evidence type="ECO:0000259" key="4">
    <source>
        <dbReference type="SMART" id="SM00482"/>
    </source>
</evidence>
<dbReference type="PANTHER" id="PTHR10133:SF62">
    <property type="entry name" value="DNA POLYMERASE THETA"/>
    <property type="match status" value="1"/>
</dbReference>
<dbReference type="PRINTS" id="PR00868">
    <property type="entry name" value="DNAPOLI"/>
</dbReference>
<dbReference type="Gene3D" id="1.10.150.20">
    <property type="entry name" value="5' to 3' exonuclease, C-terminal subdomain"/>
    <property type="match status" value="1"/>
</dbReference>
<evidence type="ECO:0000256" key="2">
    <source>
        <dbReference type="ARBA" id="ARBA00020311"/>
    </source>
</evidence>
<dbReference type="InterPro" id="IPR002562">
    <property type="entry name" value="3'-5'_exonuclease_dom"/>
</dbReference>
<dbReference type="GO" id="GO:0003677">
    <property type="term" value="F:DNA binding"/>
    <property type="evidence" value="ECO:0007669"/>
    <property type="project" value="InterPro"/>
</dbReference>
<dbReference type="GO" id="GO:0008408">
    <property type="term" value="F:3'-5' exonuclease activity"/>
    <property type="evidence" value="ECO:0007669"/>
    <property type="project" value="InterPro"/>
</dbReference>
<dbReference type="InterPro" id="IPR036397">
    <property type="entry name" value="RNaseH_sf"/>
</dbReference>
<dbReference type="InterPro" id="IPR002298">
    <property type="entry name" value="DNA_polymerase_A"/>
</dbReference>
<dbReference type="GO" id="GO:0006261">
    <property type="term" value="P:DNA-templated DNA replication"/>
    <property type="evidence" value="ECO:0007669"/>
    <property type="project" value="InterPro"/>
</dbReference>
<dbReference type="InterPro" id="IPR012337">
    <property type="entry name" value="RNaseH-like_sf"/>
</dbReference>
<name>A0A2H0NCN9_9BACT</name>
<dbReference type="PANTHER" id="PTHR10133">
    <property type="entry name" value="DNA POLYMERASE I"/>
    <property type="match status" value="1"/>
</dbReference>